<dbReference type="EMBL" id="CAJOAX010008677">
    <property type="protein sequence ID" value="CAF4039756.1"/>
    <property type="molecule type" value="Genomic_DNA"/>
</dbReference>
<reference evidence="2" key="1">
    <citation type="submission" date="2021-02" db="EMBL/GenBank/DDBJ databases">
        <authorList>
            <person name="Nowell W R."/>
        </authorList>
    </citation>
    <scope>NUCLEOTIDE SEQUENCE</scope>
</reference>
<dbReference type="EMBL" id="CAJNOO010000138">
    <property type="protein sequence ID" value="CAF0822620.1"/>
    <property type="molecule type" value="Genomic_DNA"/>
</dbReference>
<evidence type="ECO:0000256" key="1">
    <source>
        <dbReference type="SAM" id="Phobius"/>
    </source>
</evidence>
<dbReference type="Proteomes" id="UP000663882">
    <property type="component" value="Unassembled WGS sequence"/>
</dbReference>
<feature type="transmembrane region" description="Helical" evidence="1">
    <location>
        <begin position="6"/>
        <end position="23"/>
    </location>
</feature>
<name>A0A813U236_9BILA</name>
<accession>A0A813U236</accession>
<evidence type="ECO:0000313" key="2">
    <source>
        <dbReference type="EMBL" id="CAF0822620.1"/>
    </source>
</evidence>
<gene>
    <name evidence="3" type="ORF">OTI717_LOCUS31066</name>
    <name evidence="2" type="ORF">RFH988_LOCUS5016</name>
</gene>
<organism evidence="2 4">
    <name type="scientific">Rotaria sordida</name>
    <dbReference type="NCBI Taxonomy" id="392033"/>
    <lineage>
        <taxon>Eukaryota</taxon>
        <taxon>Metazoa</taxon>
        <taxon>Spiralia</taxon>
        <taxon>Gnathifera</taxon>
        <taxon>Rotifera</taxon>
        <taxon>Eurotatoria</taxon>
        <taxon>Bdelloidea</taxon>
        <taxon>Philodinida</taxon>
        <taxon>Philodinidae</taxon>
        <taxon>Rotaria</taxon>
    </lineage>
</organism>
<sequence>NTHLSSTLTWLLTLIYLIINRLDNYLYRKYINKLNNQDQHQLIQSSDLRDEQFNIYRNN</sequence>
<protein>
    <submittedName>
        <fullName evidence="2">Uncharacterized protein</fullName>
    </submittedName>
</protein>
<evidence type="ECO:0000313" key="3">
    <source>
        <dbReference type="EMBL" id="CAF4039756.1"/>
    </source>
</evidence>
<dbReference type="AlphaFoldDB" id="A0A813U236"/>
<comment type="caution">
    <text evidence="2">The sequence shown here is derived from an EMBL/GenBank/DDBJ whole genome shotgun (WGS) entry which is preliminary data.</text>
</comment>
<keyword evidence="1" id="KW-1133">Transmembrane helix</keyword>
<evidence type="ECO:0000313" key="4">
    <source>
        <dbReference type="Proteomes" id="UP000663882"/>
    </source>
</evidence>
<dbReference type="Proteomes" id="UP000663823">
    <property type="component" value="Unassembled WGS sequence"/>
</dbReference>
<feature type="non-terminal residue" evidence="2">
    <location>
        <position position="1"/>
    </location>
</feature>
<proteinExistence type="predicted"/>
<keyword evidence="1" id="KW-0472">Membrane</keyword>
<keyword evidence="1" id="KW-0812">Transmembrane</keyword>